<dbReference type="AlphaFoldDB" id="A0A3S5AKC0"/>
<proteinExistence type="predicted"/>
<sequence>MERILRNSLVAAILLCVLCLPQAAQAASVTEKGRAEVSPGVTRLEMEAKVGGRRHIVDVLRVDLANPYADLEVLTGPGGYTRRDSVSGMADRSDAYGAINGDFFNMSKQGAPFGPSVIGGKLQSSPLESIGLFGFGVDANRKGHIESFTFSGGAYAEDGASYPISGLNKTDYIINHTQVPSHKDSIQLYNDFWTSVSRGLAGSGEVMVSEDFVVEKISLDRPLAMAVPKGKYILQVNGRAKEFVRKHVRTSRRLKLDYRLSPDRNWRFLIGGHAMLVKNGTPLVYTLDAAAIDGRRARSAAGISADGKTVWLFATEGRSAKTPGMRLAEWAATAAALGCDRAINLDGGGSTTMVARGHGDFQNTVIARPEKGDAQRKITNAIGVMNRAPAGPLAGAEISGPRHVVRGEVATYGLAKAWDSYFHPVDPNHVGYSLTDTAFGPGAWVYSRFLSPQEGNTEVVLTTESGVEARLAVDVQSPHALAGFTAKHERRGDRLVVFPAGKTKAGRQIALDPAQIEWTAENIDVTVDTDSWKLPGAGVQPPAAVFDVSDLAGRAYGAVTATFGKHRAQVLLESPGYRKVKMVPGKNRYIVDGEAKTMDAVPVIKHDRTMVPLRFVMESFGAEVDWNQESRIATVFYKGRRITLPTDGTAPAIDGNPVTWDVGAYIATDRTMIPLRFVTEGLGMEVYYDPVERSVSIYDRP</sequence>
<dbReference type="PANTHER" id="PTHR40446">
    <property type="entry name" value="N-ACETYLGLUCOSAMINE-1-PHOSPHODIESTER ALPHA-N-ACETYLGLUCOSAMINIDASE"/>
    <property type="match status" value="1"/>
</dbReference>
<feature type="chain" id="PRO_5018720167" evidence="1">
    <location>
        <begin position="27"/>
        <end position="701"/>
    </location>
</feature>
<feature type="domain" description="Phosphodiester glycosidase" evidence="3">
    <location>
        <begin position="222"/>
        <end position="385"/>
    </location>
</feature>
<organism evidence="4 5">
    <name type="scientific">Aedoeadaptatus ivorii</name>
    <dbReference type="NCBI Taxonomy" id="54006"/>
    <lineage>
        <taxon>Bacteria</taxon>
        <taxon>Bacillati</taxon>
        <taxon>Bacillota</taxon>
        <taxon>Tissierellia</taxon>
        <taxon>Tissierellales</taxon>
        <taxon>Peptoniphilaceae</taxon>
        <taxon>Aedoeadaptatus</taxon>
    </lineage>
</organism>
<protein>
    <submittedName>
        <fullName evidence="4">Exopolysaccharide biosynthesis protein related to N-acetylglucosamine-1-phosphodiester alpha-N-acetylglucosaminidase</fullName>
    </submittedName>
</protein>
<dbReference type="Pfam" id="PF09992">
    <property type="entry name" value="NAGPA"/>
    <property type="match status" value="1"/>
</dbReference>
<evidence type="ECO:0000313" key="5">
    <source>
        <dbReference type="Proteomes" id="UP000269544"/>
    </source>
</evidence>
<dbReference type="EMBL" id="LR134523">
    <property type="protein sequence ID" value="VEJ36245.1"/>
    <property type="molecule type" value="Genomic_DNA"/>
</dbReference>
<name>A0A3S5AKC0_9FIRM</name>
<keyword evidence="5" id="KW-1185">Reference proteome</keyword>
<dbReference type="InterPro" id="IPR018711">
    <property type="entry name" value="NAGPA"/>
</dbReference>
<reference evidence="4 5" key="1">
    <citation type="submission" date="2018-12" db="EMBL/GenBank/DDBJ databases">
        <authorList>
            <consortium name="Pathogen Informatics"/>
        </authorList>
    </citation>
    <scope>NUCLEOTIDE SEQUENCE [LARGE SCALE GENOMIC DNA]</scope>
    <source>
        <strain evidence="4 5">NCTC13079</strain>
    </source>
</reference>
<dbReference type="InterPro" id="IPR036582">
    <property type="entry name" value="Mao_N_sf"/>
</dbReference>
<dbReference type="SUPFAM" id="SSF55383">
    <property type="entry name" value="Copper amine oxidase, domain N"/>
    <property type="match status" value="2"/>
</dbReference>
<dbReference type="Pfam" id="PF07833">
    <property type="entry name" value="Cu_amine_oxidN1"/>
    <property type="match status" value="1"/>
</dbReference>
<evidence type="ECO:0000313" key="4">
    <source>
        <dbReference type="EMBL" id="VEJ36245.1"/>
    </source>
</evidence>
<feature type="signal peptide" evidence="1">
    <location>
        <begin position="1"/>
        <end position="26"/>
    </location>
</feature>
<dbReference type="KEGG" id="piv:NCTC13079_01449"/>
<dbReference type="Gene3D" id="3.30.457.10">
    <property type="entry name" value="Copper amine oxidase-like, N-terminal domain"/>
    <property type="match status" value="2"/>
</dbReference>
<accession>A0A3S5AKC0</accession>
<dbReference type="InterPro" id="IPR012854">
    <property type="entry name" value="Cu_amine_oxidase-like_N"/>
</dbReference>
<dbReference type="Proteomes" id="UP000269544">
    <property type="component" value="Chromosome"/>
</dbReference>
<evidence type="ECO:0000259" key="2">
    <source>
        <dbReference type="Pfam" id="PF07833"/>
    </source>
</evidence>
<dbReference type="PANTHER" id="PTHR40446:SF2">
    <property type="entry name" value="N-ACETYLGLUCOSAMINE-1-PHOSPHODIESTER ALPHA-N-ACETYLGLUCOSAMINIDASE"/>
    <property type="match status" value="1"/>
</dbReference>
<feature type="domain" description="Copper amine oxidase-like N-terminal" evidence="2">
    <location>
        <begin position="591"/>
        <end position="697"/>
    </location>
</feature>
<dbReference type="RefSeq" id="WP_164715257.1">
    <property type="nucleotide sequence ID" value="NZ_LR134523.1"/>
</dbReference>
<evidence type="ECO:0000256" key="1">
    <source>
        <dbReference type="SAM" id="SignalP"/>
    </source>
</evidence>
<evidence type="ECO:0000259" key="3">
    <source>
        <dbReference type="Pfam" id="PF09992"/>
    </source>
</evidence>
<keyword evidence="1" id="KW-0732">Signal</keyword>
<gene>
    <name evidence="4" type="ORF">NCTC13079_01449</name>
</gene>